<comment type="subcellular location">
    <subcellularLocation>
        <location evidence="1">Nucleus</location>
    </subcellularLocation>
</comment>
<keyword evidence="5" id="KW-0804">Transcription</keyword>
<dbReference type="OrthoDB" id="551672at2759"/>
<dbReference type="EMBL" id="JAEHOD010000017">
    <property type="protein sequence ID" value="KAG2448461.1"/>
    <property type="molecule type" value="Genomic_DNA"/>
</dbReference>
<evidence type="ECO:0000256" key="3">
    <source>
        <dbReference type="ARBA" id="ARBA00023015"/>
    </source>
</evidence>
<dbReference type="InterPro" id="IPR004827">
    <property type="entry name" value="bZIP"/>
</dbReference>
<evidence type="ECO:0000313" key="9">
    <source>
        <dbReference type="EMBL" id="KAG2448461.1"/>
    </source>
</evidence>
<evidence type="ECO:0000259" key="8">
    <source>
        <dbReference type="PROSITE" id="PS50217"/>
    </source>
</evidence>
<feature type="domain" description="BZIP" evidence="8">
    <location>
        <begin position="58"/>
        <end position="121"/>
    </location>
</feature>
<dbReference type="GO" id="GO:0003700">
    <property type="term" value="F:DNA-binding transcription factor activity"/>
    <property type="evidence" value="ECO:0007669"/>
    <property type="project" value="InterPro"/>
</dbReference>
<dbReference type="GO" id="GO:0043565">
    <property type="term" value="F:sequence-specific DNA binding"/>
    <property type="evidence" value="ECO:0007669"/>
    <property type="project" value="InterPro"/>
</dbReference>
<organism evidence="9 10">
    <name type="scientific">Chlamydomonas schloesseri</name>
    <dbReference type="NCBI Taxonomy" id="2026947"/>
    <lineage>
        <taxon>Eukaryota</taxon>
        <taxon>Viridiplantae</taxon>
        <taxon>Chlorophyta</taxon>
        <taxon>core chlorophytes</taxon>
        <taxon>Chlorophyceae</taxon>
        <taxon>CS clade</taxon>
        <taxon>Chlamydomonadales</taxon>
        <taxon>Chlamydomonadaceae</taxon>
        <taxon>Chlamydomonas</taxon>
    </lineage>
</organism>
<dbReference type="PANTHER" id="PTHR45967">
    <property type="entry name" value="G-BOX-BINDING FACTOR 3-RELATED"/>
    <property type="match status" value="1"/>
</dbReference>
<name>A0A836B5R6_9CHLO</name>
<sequence length="173" mass="17859">MSGNTPRLSGGTAPPSLVQVPQPFTSMWPQYYATGGSAPAAAGAAAGVDTRADLAEREARKLKRKQANRESAKRSKLKRQQAERALHEEARRVESERDGLASQFAAAQQRLLAAQSAQMELRRKIQSYAAAEPIQGDPSGAGTGSVTGGAGLAAPSSLTEGGEVAGADEVAGS</sequence>
<dbReference type="PROSITE" id="PS50217">
    <property type="entry name" value="BZIP"/>
    <property type="match status" value="1"/>
</dbReference>
<feature type="compositionally biased region" description="Low complexity" evidence="7">
    <location>
        <begin position="160"/>
        <end position="173"/>
    </location>
</feature>
<protein>
    <recommendedName>
        <fullName evidence="8">BZIP domain-containing protein</fullName>
    </recommendedName>
</protein>
<dbReference type="Proteomes" id="UP000613740">
    <property type="component" value="Unassembled WGS sequence"/>
</dbReference>
<dbReference type="InterPro" id="IPR044827">
    <property type="entry name" value="GBF-like"/>
</dbReference>
<keyword evidence="4" id="KW-0238">DNA-binding</keyword>
<feature type="compositionally biased region" description="Basic and acidic residues" evidence="7">
    <location>
        <begin position="80"/>
        <end position="99"/>
    </location>
</feature>
<dbReference type="InterPro" id="IPR045314">
    <property type="entry name" value="bZIP_plant_GBF1"/>
</dbReference>
<evidence type="ECO:0000256" key="4">
    <source>
        <dbReference type="ARBA" id="ARBA00023125"/>
    </source>
</evidence>
<evidence type="ECO:0000313" key="10">
    <source>
        <dbReference type="Proteomes" id="UP000613740"/>
    </source>
</evidence>
<feature type="region of interest" description="Disordered" evidence="7">
    <location>
        <begin position="131"/>
        <end position="173"/>
    </location>
</feature>
<proteinExistence type="inferred from homology"/>
<gene>
    <name evidence="9" type="ORF">HYH02_006353</name>
</gene>
<keyword evidence="6" id="KW-0539">Nucleus</keyword>
<comment type="similarity">
    <text evidence="2">Belongs to the bZIP family.</text>
</comment>
<dbReference type="SMART" id="SM00338">
    <property type="entry name" value="BRLZ"/>
    <property type="match status" value="1"/>
</dbReference>
<keyword evidence="3" id="KW-0805">Transcription regulation</keyword>
<evidence type="ECO:0000256" key="6">
    <source>
        <dbReference type="ARBA" id="ARBA00023242"/>
    </source>
</evidence>
<accession>A0A836B5R6</accession>
<keyword evidence="10" id="KW-1185">Reference proteome</keyword>
<evidence type="ECO:0000256" key="5">
    <source>
        <dbReference type="ARBA" id="ARBA00023163"/>
    </source>
</evidence>
<evidence type="ECO:0000256" key="7">
    <source>
        <dbReference type="SAM" id="MobiDB-lite"/>
    </source>
</evidence>
<dbReference type="InterPro" id="IPR046347">
    <property type="entry name" value="bZIP_sf"/>
</dbReference>
<dbReference type="CDD" id="cd14702">
    <property type="entry name" value="bZIP_plant_GBF1"/>
    <property type="match status" value="1"/>
</dbReference>
<evidence type="ECO:0000256" key="1">
    <source>
        <dbReference type="ARBA" id="ARBA00004123"/>
    </source>
</evidence>
<dbReference type="PANTHER" id="PTHR45967:SF46">
    <property type="entry name" value="OS02G0578500 PROTEIN"/>
    <property type="match status" value="1"/>
</dbReference>
<feature type="region of interest" description="Disordered" evidence="7">
    <location>
        <begin position="56"/>
        <end position="100"/>
    </location>
</feature>
<evidence type="ECO:0000256" key="2">
    <source>
        <dbReference type="ARBA" id="ARBA00007163"/>
    </source>
</evidence>
<dbReference type="SUPFAM" id="SSF57959">
    <property type="entry name" value="Leucine zipper domain"/>
    <property type="match status" value="1"/>
</dbReference>
<feature type="compositionally biased region" description="Gly residues" evidence="7">
    <location>
        <begin position="139"/>
        <end position="151"/>
    </location>
</feature>
<feature type="region of interest" description="Disordered" evidence="7">
    <location>
        <begin position="1"/>
        <end position="22"/>
    </location>
</feature>
<dbReference type="GO" id="GO:0005634">
    <property type="term" value="C:nucleus"/>
    <property type="evidence" value="ECO:0007669"/>
    <property type="project" value="UniProtKB-SubCell"/>
</dbReference>
<comment type="caution">
    <text evidence="9">The sequence shown here is derived from an EMBL/GenBank/DDBJ whole genome shotgun (WGS) entry which is preliminary data.</text>
</comment>
<reference evidence="9" key="1">
    <citation type="journal article" date="2020" name="bioRxiv">
        <title>Comparative genomics of Chlamydomonas.</title>
        <authorList>
            <person name="Craig R.J."/>
            <person name="Hasan A.R."/>
            <person name="Ness R.W."/>
            <person name="Keightley P.D."/>
        </authorList>
    </citation>
    <scope>NUCLEOTIDE SEQUENCE</scope>
    <source>
        <strain evidence="9">CCAP 11/173</strain>
    </source>
</reference>
<dbReference type="AlphaFoldDB" id="A0A836B5R6"/>